<gene>
    <name evidence="1" type="ORF">B0175_00460</name>
</gene>
<dbReference type="InterPro" id="IPR014729">
    <property type="entry name" value="Rossmann-like_a/b/a_fold"/>
</dbReference>
<dbReference type="NCBIfam" id="TIGR03573">
    <property type="entry name" value="WbuX"/>
    <property type="match status" value="1"/>
</dbReference>
<accession>A0ABX5JJE1</accession>
<proteinExistence type="predicted"/>
<dbReference type="Gene3D" id="3.40.50.620">
    <property type="entry name" value="HUPs"/>
    <property type="match status" value="1"/>
</dbReference>
<organism evidence="1 2">
    <name type="scientific">Arcobacter lacus</name>
    <dbReference type="NCBI Taxonomy" id="1912876"/>
    <lineage>
        <taxon>Bacteria</taxon>
        <taxon>Pseudomonadati</taxon>
        <taxon>Campylobacterota</taxon>
        <taxon>Epsilonproteobacteria</taxon>
        <taxon>Campylobacterales</taxon>
        <taxon>Arcobacteraceae</taxon>
        <taxon>Arcobacter</taxon>
    </lineage>
</organism>
<protein>
    <submittedName>
        <fullName evidence="1">ExsB family protein</fullName>
    </submittedName>
</protein>
<sequence length="382" mass="44793">MNNKKQYQICTKCVMDTTDPEINFDEKGVCNHCREFDEFTSKRWFPNDEGAKKLQAIYEKMKKENVHKHYDCILGLSGGVDSSYLALKLYEAGIRPLVVHVDGGWNSELAVQNIENIVNYCGWHLHTIVIDWEEMRDLQLAYLKSAIANQDVPQDHAFFASLYHFATKYGINYVISGGNLATESIFPKAWHWSAMDADNLHAIHNKFGTKKLKNYKTIGFYELYLYYPFIKKMKTIRPLNFMPYIKSEALQELKDKIGYKEYARKHGESVFTKFFQNYWLPMKFGYDKRKPHLASLIVAGQMSREEALKELDKPLYDEKELKEDKEYIAKKLGVSNEEFENILQMPSHKYSDFPNMTEKYNRMKKVQNFVSKLLGRKISNYS</sequence>
<comment type="caution">
    <text evidence="1">The sequence shown here is derived from an EMBL/GenBank/DDBJ whole genome shotgun (WGS) entry which is preliminary data.</text>
</comment>
<dbReference type="EMBL" id="MUXF01000001">
    <property type="protein sequence ID" value="PUE67490.1"/>
    <property type="molecule type" value="Genomic_DNA"/>
</dbReference>
<name>A0ABX5JJE1_9BACT</name>
<dbReference type="Proteomes" id="UP000251311">
    <property type="component" value="Unassembled WGS sequence"/>
</dbReference>
<evidence type="ECO:0000313" key="2">
    <source>
        <dbReference type="Proteomes" id="UP000251311"/>
    </source>
</evidence>
<dbReference type="InterPro" id="IPR020022">
    <property type="entry name" value="N-acetyl_sugar_amidoTrfase"/>
</dbReference>
<evidence type="ECO:0000313" key="1">
    <source>
        <dbReference type="EMBL" id="PUE67490.1"/>
    </source>
</evidence>
<reference evidence="1 2" key="1">
    <citation type="submission" date="2017-02" db="EMBL/GenBank/DDBJ databases">
        <title>Arcobacter lacus sp. nov., a new species isolated from reclaimed water.</title>
        <authorList>
            <person name="Figueras M.J."/>
            <person name="Perez-Cataluna A."/>
            <person name="Salas-Masso N."/>
        </authorList>
    </citation>
    <scope>NUCLEOTIDE SEQUENCE [LARGE SCALE GENOMIC DNA]</scope>
    <source>
        <strain evidence="1 2">RW43-9</strain>
    </source>
</reference>
<keyword evidence="2" id="KW-1185">Reference proteome</keyword>
<dbReference type="SUPFAM" id="SSF52402">
    <property type="entry name" value="Adenine nucleotide alpha hydrolases-like"/>
    <property type="match status" value="1"/>
</dbReference>
<dbReference type="RefSeq" id="WP_108526784.1">
    <property type="nucleotide sequence ID" value="NZ_MUXF01000001.1"/>
</dbReference>